<dbReference type="EMBL" id="JAQQWL010000002">
    <property type="protein sequence ID" value="KAK8085917.1"/>
    <property type="molecule type" value="Genomic_DNA"/>
</dbReference>
<protein>
    <recommendedName>
        <fullName evidence="3">RNase H type-1 domain-containing protein</fullName>
    </recommendedName>
</protein>
<evidence type="ECO:0000256" key="2">
    <source>
        <dbReference type="SAM" id="MobiDB-lite"/>
    </source>
</evidence>
<evidence type="ECO:0000256" key="1">
    <source>
        <dbReference type="SAM" id="Coils"/>
    </source>
</evidence>
<keyword evidence="1" id="KW-0175">Coiled coil</keyword>
<keyword evidence="5" id="KW-1185">Reference proteome</keyword>
<gene>
    <name evidence="4" type="ORF">PG994_000891</name>
</gene>
<dbReference type="PROSITE" id="PS50879">
    <property type="entry name" value="RNASE_H_1"/>
    <property type="match status" value="1"/>
</dbReference>
<feature type="coiled-coil region" evidence="1">
    <location>
        <begin position="430"/>
        <end position="461"/>
    </location>
</feature>
<dbReference type="Gene3D" id="3.30.420.10">
    <property type="entry name" value="Ribonuclease H-like superfamily/Ribonuclease H"/>
    <property type="match status" value="1"/>
</dbReference>
<dbReference type="Pfam" id="PF00075">
    <property type="entry name" value="RNase_H"/>
    <property type="match status" value="1"/>
</dbReference>
<feature type="compositionally biased region" description="Low complexity" evidence="2">
    <location>
        <begin position="26"/>
        <end position="38"/>
    </location>
</feature>
<dbReference type="SUPFAM" id="SSF53098">
    <property type="entry name" value="Ribonuclease H-like"/>
    <property type="match status" value="1"/>
</dbReference>
<accession>A0ABR1WR13</accession>
<evidence type="ECO:0000259" key="3">
    <source>
        <dbReference type="PROSITE" id="PS50879"/>
    </source>
</evidence>
<organism evidence="4 5">
    <name type="scientific">Apiospora phragmitis</name>
    <dbReference type="NCBI Taxonomy" id="2905665"/>
    <lineage>
        <taxon>Eukaryota</taxon>
        <taxon>Fungi</taxon>
        <taxon>Dikarya</taxon>
        <taxon>Ascomycota</taxon>
        <taxon>Pezizomycotina</taxon>
        <taxon>Sordariomycetes</taxon>
        <taxon>Xylariomycetidae</taxon>
        <taxon>Amphisphaeriales</taxon>
        <taxon>Apiosporaceae</taxon>
        <taxon>Apiospora</taxon>
    </lineage>
</organism>
<feature type="region of interest" description="Disordered" evidence="2">
    <location>
        <begin position="467"/>
        <end position="495"/>
    </location>
</feature>
<reference evidence="4 5" key="1">
    <citation type="submission" date="2023-01" db="EMBL/GenBank/DDBJ databases">
        <title>Analysis of 21 Apiospora genomes using comparative genomics revels a genus with tremendous synthesis potential of carbohydrate active enzymes and secondary metabolites.</title>
        <authorList>
            <person name="Sorensen T."/>
        </authorList>
    </citation>
    <scope>NUCLEOTIDE SEQUENCE [LARGE SCALE GENOMIC DNA]</scope>
    <source>
        <strain evidence="4 5">CBS 135458</strain>
    </source>
</reference>
<proteinExistence type="predicted"/>
<sequence length="516" mass="57414">MIFPQDYDGFLASQQRWPVGAQIKEQPPQTLTTQQAQPSPSGGGRCSPRALDCGAQTDDCRSTITGPQVPEATNKTSESEKPALVFGSIPRQHQFDFISLVDHGTATQLPVPSPGVPLTTPLILQSSKPTNKPLAKAARLGSQPVAQTTPPPYKQIYENIEVFRRSGERSRYLANHATRLADLGDRIVMFTDGSARSAGYGSPRTSAVTCRHVHDTKGVPKKPWINRSFGVWGIETSQEAKIVAVAEAVNALEQEVRSYVEARKQQANSRFRVLIFSDSKNCLSILDRMTQTLMEERPFTGRDWTVERLKASVKRLVETIASTNLELPIEFHWIKSHSGIEGNNRADRLASEAFPITKSYFSGHNPPACPATHEVEAKSNNAPLADEPLSATESANETDESWKTIIWDIEPIIDNAKPNAEPQANDTAPLSDVYRTIADLRRELREQREEERQKSEKMTSKFLQAMVELKRPSLNEDGMAQSKQKPDKQRRRNALVATIRQAGKRLRSIGRKSRSS</sequence>
<dbReference type="RefSeq" id="XP_066720441.1">
    <property type="nucleotide sequence ID" value="XM_066852300.1"/>
</dbReference>
<feature type="region of interest" description="Disordered" evidence="2">
    <location>
        <begin position="18"/>
        <end position="50"/>
    </location>
</feature>
<dbReference type="GeneID" id="92085363"/>
<dbReference type="Proteomes" id="UP001480595">
    <property type="component" value="Unassembled WGS sequence"/>
</dbReference>
<evidence type="ECO:0000313" key="5">
    <source>
        <dbReference type="Proteomes" id="UP001480595"/>
    </source>
</evidence>
<dbReference type="InterPro" id="IPR012337">
    <property type="entry name" value="RNaseH-like_sf"/>
</dbReference>
<dbReference type="InterPro" id="IPR002156">
    <property type="entry name" value="RNaseH_domain"/>
</dbReference>
<dbReference type="InterPro" id="IPR036397">
    <property type="entry name" value="RNaseH_sf"/>
</dbReference>
<feature type="domain" description="RNase H type-1" evidence="3">
    <location>
        <begin position="183"/>
        <end position="355"/>
    </location>
</feature>
<comment type="caution">
    <text evidence="4">The sequence shown here is derived from an EMBL/GenBank/DDBJ whole genome shotgun (WGS) entry which is preliminary data.</text>
</comment>
<name>A0ABR1WR13_9PEZI</name>
<evidence type="ECO:0000313" key="4">
    <source>
        <dbReference type="EMBL" id="KAK8085917.1"/>
    </source>
</evidence>